<dbReference type="Pfam" id="PF02272">
    <property type="entry name" value="DHHA1"/>
    <property type="match status" value="1"/>
</dbReference>
<dbReference type="PANTHER" id="PTHR30255">
    <property type="entry name" value="SINGLE-STRANDED-DNA-SPECIFIC EXONUCLEASE RECJ"/>
    <property type="match status" value="1"/>
</dbReference>
<dbReference type="Proteomes" id="UP000294886">
    <property type="component" value="Unassembled WGS sequence"/>
</dbReference>
<name>A0A4R2J9T1_9THEO</name>
<evidence type="ECO:0000313" key="4">
    <source>
        <dbReference type="Proteomes" id="UP000294886"/>
    </source>
</evidence>
<dbReference type="GO" id="GO:0004527">
    <property type="term" value="F:exonuclease activity"/>
    <property type="evidence" value="ECO:0007669"/>
    <property type="project" value="UniProtKB-KW"/>
</dbReference>
<comment type="caution">
    <text evidence="3">The sequence shown here is derived from an EMBL/GenBank/DDBJ whole genome shotgun (WGS) entry which is preliminary data.</text>
</comment>
<organism evidence="3 4">
    <name type="scientific">Caldanaerobacter subterraneus</name>
    <dbReference type="NCBI Taxonomy" id="911092"/>
    <lineage>
        <taxon>Bacteria</taxon>
        <taxon>Bacillati</taxon>
        <taxon>Bacillota</taxon>
        <taxon>Clostridia</taxon>
        <taxon>Thermoanaerobacterales</taxon>
        <taxon>Thermoanaerobacteraceae</taxon>
        <taxon>Caldanaerobacter</taxon>
    </lineage>
</organism>
<dbReference type="RefSeq" id="WP_132040799.1">
    <property type="nucleotide sequence ID" value="NZ_SLWU01000039.1"/>
</dbReference>
<evidence type="ECO:0000259" key="1">
    <source>
        <dbReference type="Pfam" id="PF01368"/>
    </source>
</evidence>
<proteinExistence type="predicted"/>
<dbReference type="InterPro" id="IPR001667">
    <property type="entry name" value="DDH_dom"/>
</dbReference>
<dbReference type="Gene3D" id="3.10.310.30">
    <property type="match status" value="1"/>
</dbReference>
<dbReference type="InterPro" id="IPR051673">
    <property type="entry name" value="SSDNA_exonuclease_RecJ"/>
</dbReference>
<dbReference type="Pfam" id="PF01368">
    <property type="entry name" value="DHH"/>
    <property type="match status" value="1"/>
</dbReference>
<dbReference type="SUPFAM" id="SSF64182">
    <property type="entry name" value="DHH phosphoesterases"/>
    <property type="match status" value="1"/>
</dbReference>
<keyword evidence="3" id="KW-0540">Nuclease</keyword>
<protein>
    <submittedName>
        <fullName evidence="3">Single-stranded-DNA-specific exonuclease</fullName>
    </submittedName>
</protein>
<gene>
    <name evidence="3" type="ORF">EV203_13910</name>
</gene>
<dbReference type="EMBL" id="SLWU01000039">
    <property type="protein sequence ID" value="TCO55504.1"/>
    <property type="molecule type" value="Genomic_DNA"/>
</dbReference>
<dbReference type="PANTHER" id="PTHR30255:SF2">
    <property type="entry name" value="SINGLE-STRANDED-DNA-SPECIFIC EXONUCLEASE RECJ"/>
    <property type="match status" value="1"/>
</dbReference>
<feature type="domain" description="DDH" evidence="1">
    <location>
        <begin position="38"/>
        <end position="178"/>
    </location>
</feature>
<reference evidence="3 4" key="1">
    <citation type="submission" date="2019-03" db="EMBL/GenBank/DDBJ databases">
        <title>Genomic Encyclopedia of Type Strains, Phase IV (KMG-IV): sequencing the most valuable type-strain genomes for metagenomic binning, comparative biology and taxonomic classification.</title>
        <authorList>
            <person name="Goeker M."/>
        </authorList>
    </citation>
    <scope>NUCLEOTIDE SEQUENCE [LARGE SCALE GENOMIC DNA]</scope>
    <source>
        <strain evidence="3 4">DSM 13054</strain>
    </source>
</reference>
<dbReference type="InterPro" id="IPR038763">
    <property type="entry name" value="DHH_sf"/>
</dbReference>
<dbReference type="GO" id="GO:0003676">
    <property type="term" value="F:nucleic acid binding"/>
    <property type="evidence" value="ECO:0007669"/>
    <property type="project" value="InterPro"/>
</dbReference>
<keyword evidence="3" id="KW-0269">Exonuclease</keyword>
<dbReference type="AlphaFoldDB" id="A0A4R2J9T1"/>
<feature type="domain" description="DHHA1" evidence="2">
    <location>
        <begin position="288"/>
        <end position="384"/>
    </location>
</feature>
<keyword evidence="3" id="KW-0378">Hydrolase</keyword>
<dbReference type="Gene3D" id="3.90.1640.30">
    <property type="match status" value="1"/>
</dbReference>
<dbReference type="InterPro" id="IPR003156">
    <property type="entry name" value="DHHA1_dom"/>
</dbReference>
<evidence type="ECO:0000259" key="2">
    <source>
        <dbReference type="Pfam" id="PF02272"/>
    </source>
</evidence>
<accession>A0A4R2J9T1</accession>
<sequence length="491" mass="55508">MLWRYNPNTKIELQRKYPVTSSDFPLSDIVKAILTSKRVAIFGDYDVDGIASSLILKNALDVLGIQNKIFLPERKEGYGIKPLHLKRIKEEGFETVVTVDNGITAVDAAKAAKELGIKLIITDHHEPQYPLPDAYKIFNPKLYKDKYQDYAGAGVAYLVARELLRQRNLSVTPAMIQLAGLATVADVVPLDGNNWYIARKGLELMRKQPIKGIKEILRVAGRNHENLTGFDIGWIIAPRINATGRLKSPQMGLELLLYGTNVEEVEELNRKRLELVNQYLSRIEDNGNKFLIYAFKNCPRGITGLIAGRTAEKFQKPVMVSSVDDSGKAVSSVRTYGDFDLMEAFKYVSEHVDITFGGHKSAAGVSYSIRDLKRIQNLLNEYTEENPPKEEIRDLDGVLTKVPDLEEVMAFDKFEPFGYKNPEPAFLLKGTVTDVRIDQDWQLVIVNEEFGFFLDGTYRKGDEVKFIVSPYIKNGCVKLWILDKNPKILKE</sequence>
<evidence type="ECO:0000313" key="3">
    <source>
        <dbReference type="EMBL" id="TCO55504.1"/>
    </source>
</evidence>